<organism evidence="1 2">
    <name type="scientific">Ataeniobius toweri</name>
    <dbReference type="NCBI Taxonomy" id="208326"/>
    <lineage>
        <taxon>Eukaryota</taxon>
        <taxon>Metazoa</taxon>
        <taxon>Chordata</taxon>
        <taxon>Craniata</taxon>
        <taxon>Vertebrata</taxon>
        <taxon>Euteleostomi</taxon>
        <taxon>Actinopterygii</taxon>
        <taxon>Neopterygii</taxon>
        <taxon>Teleostei</taxon>
        <taxon>Neoteleostei</taxon>
        <taxon>Acanthomorphata</taxon>
        <taxon>Ovalentaria</taxon>
        <taxon>Atherinomorphae</taxon>
        <taxon>Cyprinodontiformes</taxon>
        <taxon>Goodeidae</taxon>
        <taxon>Ataeniobius</taxon>
    </lineage>
</organism>
<accession>A0ABU7BIB1</accession>
<keyword evidence="2" id="KW-1185">Reference proteome</keyword>
<dbReference type="EMBL" id="JAHUTI010051788">
    <property type="protein sequence ID" value="MED6249310.1"/>
    <property type="molecule type" value="Genomic_DNA"/>
</dbReference>
<sequence>MNSYCEKTHSKQPLNVKATEFVSYLPIKSKPNATETTQPVVELRVTYSSVLKQPPGPPYMVQRYLTAAEDTIPKLTQQENMFYQTNAYQKDSVLDIMRK</sequence>
<evidence type="ECO:0000313" key="2">
    <source>
        <dbReference type="Proteomes" id="UP001345963"/>
    </source>
</evidence>
<dbReference type="Proteomes" id="UP001345963">
    <property type="component" value="Unassembled WGS sequence"/>
</dbReference>
<proteinExistence type="predicted"/>
<comment type="caution">
    <text evidence="1">The sequence shown here is derived from an EMBL/GenBank/DDBJ whole genome shotgun (WGS) entry which is preliminary data.</text>
</comment>
<evidence type="ECO:0000313" key="1">
    <source>
        <dbReference type="EMBL" id="MED6249310.1"/>
    </source>
</evidence>
<gene>
    <name evidence="1" type="ORF">ATANTOWER_012256</name>
</gene>
<reference evidence="1 2" key="1">
    <citation type="submission" date="2021-07" db="EMBL/GenBank/DDBJ databases">
        <authorList>
            <person name="Palmer J.M."/>
        </authorList>
    </citation>
    <scope>NUCLEOTIDE SEQUENCE [LARGE SCALE GENOMIC DNA]</scope>
    <source>
        <strain evidence="1 2">AT_MEX2019</strain>
        <tissue evidence="1">Muscle</tissue>
    </source>
</reference>
<name>A0ABU7BIB1_9TELE</name>
<protein>
    <submittedName>
        <fullName evidence="1">Uncharacterized protein</fullName>
    </submittedName>
</protein>